<gene>
    <name evidence="3" type="ORF">AXG93_1712s1140</name>
    <name evidence="2" type="ORF">Mp_1g27370</name>
</gene>
<dbReference type="Proteomes" id="UP001162541">
    <property type="component" value="Chromosome 1"/>
</dbReference>
<evidence type="ECO:0000256" key="1">
    <source>
        <dbReference type="SAM" id="MobiDB-lite"/>
    </source>
</evidence>
<reference evidence="2" key="2">
    <citation type="journal article" date="2019" name="Curr. Biol.">
        <title>Chromatin organization in early land plants reveals an ancestral association between H3K27me3, transposons, and constitutive heterochromatin.</title>
        <authorList>
            <person name="Montgomery S.A."/>
            <person name="Tanizawa Y."/>
            <person name="Galik B."/>
            <person name="Wang N."/>
            <person name="Ito T."/>
            <person name="Mochizuki T."/>
            <person name="Akimcheva S."/>
            <person name="Bowman J."/>
            <person name="Cognat V."/>
            <person name="Drouard L."/>
            <person name="Ekker H."/>
            <person name="Houng S."/>
            <person name="Kohchi T."/>
            <person name="Lin S."/>
            <person name="Liu L.D."/>
            <person name="Nakamura Y."/>
            <person name="Valeeva L.R."/>
            <person name="Shakirov E.V."/>
            <person name="Shippen D.E."/>
            <person name="Wei W."/>
            <person name="Yagura M."/>
            <person name="Yamaoka S."/>
            <person name="Yamato K.T."/>
            <person name="Liu C."/>
            <person name="Berger F."/>
        </authorList>
    </citation>
    <scope>NUCLEOTIDE SEQUENCE [LARGE SCALE GENOMIC DNA]</scope>
    <source>
        <strain evidence="2">Tak-1</strain>
    </source>
</reference>
<dbReference type="Proteomes" id="UP000077202">
    <property type="component" value="Unassembled WGS sequence"/>
</dbReference>
<proteinExistence type="predicted"/>
<dbReference type="EMBL" id="LVLJ01002271">
    <property type="protein sequence ID" value="OAE25936.1"/>
    <property type="molecule type" value="Genomic_DNA"/>
</dbReference>
<protein>
    <submittedName>
        <fullName evidence="3">Uncharacterized protein</fullName>
    </submittedName>
</protein>
<reference evidence="5" key="3">
    <citation type="journal article" date="2020" name="Curr. Biol.">
        <title>Chromatin organization in early land plants reveals an ancestral association between H3K27me3, transposons, and constitutive heterochromatin.</title>
        <authorList>
            <person name="Montgomery S.A."/>
            <person name="Tanizawa Y."/>
            <person name="Galik B."/>
            <person name="Wang N."/>
            <person name="Ito T."/>
            <person name="Mochizuki T."/>
            <person name="Akimcheva S."/>
            <person name="Bowman J.L."/>
            <person name="Cognat V."/>
            <person name="Marechal-Drouard L."/>
            <person name="Ekker H."/>
            <person name="Hong S.F."/>
            <person name="Kohchi T."/>
            <person name="Lin S.S."/>
            <person name="Liu L.D."/>
            <person name="Nakamura Y."/>
            <person name="Valeeva L.R."/>
            <person name="Shakirov E.V."/>
            <person name="Shippen D.E."/>
            <person name="Wei W.L."/>
            <person name="Yagura M."/>
            <person name="Yamaoka S."/>
            <person name="Yamato K.T."/>
            <person name="Liu C."/>
            <person name="Berger F."/>
        </authorList>
    </citation>
    <scope>NUCLEOTIDE SEQUENCE [LARGE SCALE GENOMIC DNA]</scope>
    <source>
        <strain evidence="5">Tak-1</strain>
    </source>
</reference>
<dbReference type="Gene3D" id="6.20.250.70">
    <property type="match status" value="1"/>
</dbReference>
<feature type="region of interest" description="Disordered" evidence="1">
    <location>
        <begin position="154"/>
        <end position="191"/>
    </location>
</feature>
<evidence type="ECO:0000313" key="5">
    <source>
        <dbReference type="Proteomes" id="UP001162541"/>
    </source>
</evidence>
<sequence>MAATPKSKAGGDKSQRKLAFSKEGLGLQEPEVKSRYAPPEHFQLVDGAEPLVGEALDSNTELWLVRIPANEISQEDLVEKKLRISVDSADGKVGHFFTLQGQEYNIMKQDSGDVVQPYAAVPTESGQFLLRKIRRQVGLVRNIGVFKDSIAPETPESKEEVLNSDKQTAPAPAPVPVVVKRKRAHEGSQKR</sequence>
<dbReference type="PANTHER" id="PTHR36407">
    <property type="entry name" value="MEDIATOR-ASSOCIATED PROTEIN 2"/>
    <property type="match status" value="1"/>
</dbReference>
<evidence type="ECO:0000313" key="2">
    <source>
        <dbReference type="EMBL" id="BBN00218.1"/>
    </source>
</evidence>
<reference evidence="3 4" key="1">
    <citation type="submission" date="2016-03" db="EMBL/GenBank/DDBJ databases">
        <title>Mechanisms controlling the formation of the plant cell surface in tip-growing cells are functionally conserved among land plants.</title>
        <authorList>
            <person name="Honkanen S."/>
            <person name="Jones V.A."/>
            <person name="Morieri G."/>
            <person name="Champion C."/>
            <person name="Hetherington A.J."/>
            <person name="Kelly S."/>
            <person name="Saint-Marcoux D."/>
            <person name="Proust H."/>
            <person name="Prescott H."/>
            <person name="Dolan L."/>
        </authorList>
    </citation>
    <scope>NUCLEOTIDE SEQUENCE [LARGE SCALE GENOMIC DNA]</scope>
    <source>
        <strain evidence="4">cv. Tak-1 and cv. Tak-2</strain>
        <tissue evidence="3">Whole gametophyte</tissue>
    </source>
</reference>
<dbReference type="PANTHER" id="PTHR36407:SF1">
    <property type="entry name" value="MEDIATOR-ASSOCIATED PROTEIN 2"/>
    <property type="match status" value="1"/>
</dbReference>
<evidence type="ECO:0000313" key="4">
    <source>
        <dbReference type="Proteomes" id="UP000077202"/>
    </source>
</evidence>
<keyword evidence="4" id="KW-1185">Reference proteome</keyword>
<name>A0A176W166_MARPO</name>
<feature type="region of interest" description="Disordered" evidence="1">
    <location>
        <begin position="1"/>
        <end position="38"/>
    </location>
</feature>
<dbReference type="AlphaFoldDB" id="A0A176W166"/>
<dbReference type="EMBL" id="AP019866">
    <property type="protein sequence ID" value="BBN00218.1"/>
    <property type="molecule type" value="Genomic_DNA"/>
</dbReference>
<evidence type="ECO:0000313" key="3">
    <source>
        <dbReference type="EMBL" id="OAE25936.1"/>
    </source>
</evidence>
<organism evidence="3 4">
    <name type="scientific">Marchantia polymorpha subsp. ruderalis</name>
    <dbReference type="NCBI Taxonomy" id="1480154"/>
    <lineage>
        <taxon>Eukaryota</taxon>
        <taxon>Viridiplantae</taxon>
        <taxon>Streptophyta</taxon>
        <taxon>Embryophyta</taxon>
        <taxon>Marchantiophyta</taxon>
        <taxon>Marchantiopsida</taxon>
        <taxon>Marchantiidae</taxon>
        <taxon>Marchantiales</taxon>
        <taxon>Marchantiaceae</taxon>
        <taxon>Marchantia</taxon>
    </lineage>
</organism>
<dbReference type="InterPro" id="IPR038823">
    <property type="entry name" value="MED2_plant"/>
</dbReference>
<accession>A0A176W166</accession>